<sequence length="150" mass="17059">MDLIRLYSQNIFALRLFPHGLPDALLVENMTISDVTSIQLNEANALAFIKQIEAFRTLIYSEVHPLTMMIFIKVIIEPVNTVSPTYIKERFNISQAAASRHFRTLTVRKDADKAGLGLCEVRCDPMNPKWKFLALTPKGLQVAQELSKHF</sequence>
<protein>
    <recommendedName>
        <fullName evidence="3">MarR family transcriptional regulator</fullName>
    </recommendedName>
</protein>
<accession>A0AAU9QRK1</accession>
<evidence type="ECO:0008006" key="3">
    <source>
        <dbReference type="Google" id="ProtNLM"/>
    </source>
</evidence>
<evidence type="ECO:0000313" key="2">
    <source>
        <dbReference type="Proteomes" id="UP001295462"/>
    </source>
</evidence>
<dbReference type="Gene3D" id="1.10.10.10">
    <property type="entry name" value="Winged helix-like DNA-binding domain superfamily/Winged helix DNA-binding domain"/>
    <property type="match status" value="1"/>
</dbReference>
<reference evidence="1" key="1">
    <citation type="submission" date="2022-01" db="EMBL/GenBank/DDBJ databases">
        <authorList>
            <person name="Lagorce A."/>
        </authorList>
    </citation>
    <scope>NUCLEOTIDE SEQUENCE</scope>
    <source>
        <strain evidence="1">Th15_F1_A12</strain>
    </source>
</reference>
<name>A0AAU9QRK1_9VIBR</name>
<dbReference type="RefSeq" id="WP_095665330.1">
    <property type="nucleotide sequence ID" value="NZ_CAKMTZ010000082.1"/>
</dbReference>
<dbReference type="SUPFAM" id="SSF46785">
    <property type="entry name" value="Winged helix' DNA-binding domain"/>
    <property type="match status" value="1"/>
</dbReference>
<dbReference type="AlphaFoldDB" id="A0AAU9QRK1"/>
<dbReference type="Proteomes" id="UP001295462">
    <property type="component" value="Unassembled WGS sequence"/>
</dbReference>
<dbReference type="InterPro" id="IPR036390">
    <property type="entry name" value="WH_DNA-bd_sf"/>
</dbReference>
<evidence type="ECO:0000313" key="1">
    <source>
        <dbReference type="EMBL" id="CAH1599814.1"/>
    </source>
</evidence>
<comment type="caution">
    <text evidence="1">The sequence shown here is derived from an EMBL/GenBank/DDBJ whole genome shotgun (WGS) entry which is preliminary data.</text>
</comment>
<dbReference type="EMBL" id="CAKMUD010000094">
    <property type="protein sequence ID" value="CAH1599814.1"/>
    <property type="molecule type" value="Genomic_DNA"/>
</dbReference>
<organism evidence="1 2">
    <name type="scientific">Vibrio jasicida</name>
    <dbReference type="NCBI Taxonomy" id="766224"/>
    <lineage>
        <taxon>Bacteria</taxon>
        <taxon>Pseudomonadati</taxon>
        <taxon>Pseudomonadota</taxon>
        <taxon>Gammaproteobacteria</taxon>
        <taxon>Vibrionales</taxon>
        <taxon>Vibrionaceae</taxon>
        <taxon>Vibrio</taxon>
    </lineage>
</organism>
<proteinExistence type="predicted"/>
<dbReference type="InterPro" id="IPR036388">
    <property type="entry name" value="WH-like_DNA-bd_sf"/>
</dbReference>
<gene>
    <name evidence="1" type="ORF">THF1A12_40311</name>
</gene>